<feature type="repeat" description="WD" evidence="1">
    <location>
        <begin position="83"/>
        <end position="124"/>
    </location>
</feature>
<dbReference type="InterPro" id="IPR015943">
    <property type="entry name" value="WD40/YVTN_repeat-like_dom_sf"/>
</dbReference>
<dbReference type="Proteomes" id="UP000092154">
    <property type="component" value="Unassembled WGS sequence"/>
</dbReference>
<dbReference type="PROSITE" id="PS50294">
    <property type="entry name" value="WD_REPEATS_REGION"/>
    <property type="match status" value="1"/>
</dbReference>
<evidence type="ECO:0000313" key="3">
    <source>
        <dbReference type="Proteomes" id="UP000092154"/>
    </source>
</evidence>
<dbReference type="EMBL" id="KV450055">
    <property type="protein sequence ID" value="OAX30700.1"/>
    <property type="molecule type" value="Genomic_DNA"/>
</dbReference>
<gene>
    <name evidence="2" type="ORF">K503DRAFT_806858</name>
</gene>
<dbReference type="InterPro" id="IPR001680">
    <property type="entry name" value="WD40_rpt"/>
</dbReference>
<dbReference type="AlphaFoldDB" id="A0A1B7MDM8"/>
<name>A0A1B7MDM8_9AGAM</name>
<protein>
    <submittedName>
        <fullName evidence="2">Uncharacterized protein</fullName>
    </submittedName>
</protein>
<dbReference type="Gene3D" id="2.130.10.10">
    <property type="entry name" value="YVTN repeat-like/Quinoprotein amine dehydrogenase"/>
    <property type="match status" value="1"/>
</dbReference>
<organism evidence="2 3">
    <name type="scientific">Rhizopogon vinicolor AM-OR11-026</name>
    <dbReference type="NCBI Taxonomy" id="1314800"/>
    <lineage>
        <taxon>Eukaryota</taxon>
        <taxon>Fungi</taxon>
        <taxon>Dikarya</taxon>
        <taxon>Basidiomycota</taxon>
        <taxon>Agaricomycotina</taxon>
        <taxon>Agaricomycetes</taxon>
        <taxon>Agaricomycetidae</taxon>
        <taxon>Boletales</taxon>
        <taxon>Suillineae</taxon>
        <taxon>Rhizopogonaceae</taxon>
        <taxon>Rhizopogon</taxon>
    </lineage>
</organism>
<dbReference type="SUPFAM" id="SSF50969">
    <property type="entry name" value="YVTN repeat-like/Quinoprotein amine dehydrogenase"/>
    <property type="match status" value="1"/>
</dbReference>
<dbReference type="OrthoDB" id="2684204at2759"/>
<accession>A0A1B7MDM8</accession>
<keyword evidence="1" id="KW-0853">WD repeat</keyword>
<dbReference type="InterPro" id="IPR011044">
    <property type="entry name" value="Quino_amine_DH_bsu"/>
</dbReference>
<reference evidence="2 3" key="1">
    <citation type="submission" date="2016-06" db="EMBL/GenBank/DDBJ databases">
        <title>Comparative genomics of the ectomycorrhizal sister species Rhizopogon vinicolor and Rhizopogon vesiculosus (Basidiomycota: Boletales) reveals a divergence of the mating type B locus.</title>
        <authorList>
            <consortium name="DOE Joint Genome Institute"/>
            <person name="Mujic A.B."/>
            <person name="Kuo A."/>
            <person name="Tritt A."/>
            <person name="Lipzen A."/>
            <person name="Chen C."/>
            <person name="Johnson J."/>
            <person name="Sharma A."/>
            <person name="Barry K."/>
            <person name="Grigoriev I.V."/>
            <person name="Spatafora J.W."/>
        </authorList>
    </citation>
    <scope>NUCLEOTIDE SEQUENCE [LARGE SCALE GENOMIC DNA]</scope>
    <source>
        <strain evidence="2 3">AM-OR11-026</strain>
    </source>
</reference>
<proteinExistence type="predicted"/>
<dbReference type="InParanoid" id="A0A1B7MDM8"/>
<dbReference type="PROSITE" id="PS50082">
    <property type="entry name" value="WD_REPEATS_2"/>
    <property type="match status" value="1"/>
</dbReference>
<evidence type="ECO:0000256" key="1">
    <source>
        <dbReference type="PROSITE-ProRule" id="PRU00221"/>
    </source>
</evidence>
<sequence>MASSHWASLLIGRAQFDCLDAWDIQTQQLDRRVNGKLGSIAYAPVFWTNKGTRILAAFNLDGSHAKTFYEFDASTLEIVGAPFKGHIQVIRGLALSSDGALVATALEDSTIKLWALESRQLLTSTHVINPKIVVF</sequence>
<evidence type="ECO:0000313" key="2">
    <source>
        <dbReference type="EMBL" id="OAX30700.1"/>
    </source>
</evidence>
<keyword evidence="3" id="KW-1185">Reference proteome</keyword>